<organism evidence="5 6">
    <name type="scientific">Actinophytocola oryzae</name>
    <dbReference type="NCBI Taxonomy" id="502181"/>
    <lineage>
        <taxon>Bacteria</taxon>
        <taxon>Bacillati</taxon>
        <taxon>Actinomycetota</taxon>
        <taxon>Actinomycetes</taxon>
        <taxon>Pseudonocardiales</taxon>
        <taxon>Pseudonocardiaceae</taxon>
    </lineage>
</organism>
<gene>
    <name evidence="5" type="ORF">CLV71_11526</name>
</gene>
<dbReference type="InterPro" id="IPR001867">
    <property type="entry name" value="OmpR/PhoB-type_DNA-bd"/>
</dbReference>
<feature type="domain" description="OmpR/PhoB-type" evidence="4">
    <location>
        <begin position="3"/>
        <end position="119"/>
    </location>
</feature>
<dbReference type="GO" id="GO:0000160">
    <property type="term" value="P:phosphorelay signal transduction system"/>
    <property type="evidence" value="ECO:0007669"/>
    <property type="project" value="InterPro"/>
</dbReference>
<dbReference type="GO" id="GO:0003677">
    <property type="term" value="F:DNA binding"/>
    <property type="evidence" value="ECO:0007669"/>
    <property type="project" value="UniProtKB-UniRule"/>
</dbReference>
<sequence>MDGVVGVVGQPRVLLIRTLGGFRVLRGGEPVPATAWQSRKARDLVKILVARRGRPVTRETLISLLWRGEPADRVGNRLSVALSTARSVLGHGPVVTEGDTVRLDLTVVTVDVLAFLVDAHRGLRAWRHRLTGAWPLLRAAETAYTGDFLEEDPYEDWATELREEARLMYVQVATVLAGHTSDQGEHITASRYCLRVLARDEYHEPAHLVLVRALAAAGSHGEARRRYRTYVTRMTEIDIEPRPFPDTITR</sequence>
<dbReference type="PROSITE" id="PS51755">
    <property type="entry name" value="OMPR_PHOB"/>
    <property type="match status" value="1"/>
</dbReference>
<dbReference type="SUPFAM" id="SSF46894">
    <property type="entry name" value="C-terminal effector domain of the bipartite response regulators"/>
    <property type="match status" value="1"/>
</dbReference>
<dbReference type="RefSeq" id="WP_166664360.1">
    <property type="nucleotide sequence ID" value="NZ_SOCP01000015.1"/>
</dbReference>
<dbReference type="SUPFAM" id="SSF48452">
    <property type="entry name" value="TPR-like"/>
    <property type="match status" value="1"/>
</dbReference>
<name>A0A4R7V495_9PSEU</name>
<keyword evidence="6" id="KW-1185">Reference proteome</keyword>
<dbReference type="Gene3D" id="1.25.40.10">
    <property type="entry name" value="Tetratricopeptide repeat domain"/>
    <property type="match status" value="1"/>
</dbReference>
<dbReference type="Proteomes" id="UP000294927">
    <property type="component" value="Unassembled WGS sequence"/>
</dbReference>
<dbReference type="GO" id="GO:0006355">
    <property type="term" value="P:regulation of DNA-templated transcription"/>
    <property type="evidence" value="ECO:0007669"/>
    <property type="project" value="InterPro"/>
</dbReference>
<dbReference type="AlphaFoldDB" id="A0A4R7V495"/>
<dbReference type="SMART" id="SM01043">
    <property type="entry name" value="BTAD"/>
    <property type="match status" value="1"/>
</dbReference>
<proteinExistence type="inferred from homology"/>
<dbReference type="PANTHER" id="PTHR35807">
    <property type="entry name" value="TRANSCRIPTIONAL REGULATOR REDD-RELATED"/>
    <property type="match status" value="1"/>
</dbReference>
<feature type="DNA-binding region" description="OmpR/PhoB-type" evidence="3">
    <location>
        <begin position="3"/>
        <end position="119"/>
    </location>
</feature>
<evidence type="ECO:0000313" key="6">
    <source>
        <dbReference type="Proteomes" id="UP000294927"/>
    </source>
</evidence>
<evidence type="ECO:0000313" key="5">
    <source>
        <dbReference type="EMBL" id="TDV43564.1"/>
    </source>
</evidence>
<comment type="similarity">
    <text evidence="1">Belongs to the AfsR/DnrI/RedD regulatory family.</text>
</comment>
<evidence type="ECO:0000259" key="4">
    <source>
        <dbReference type="PROSITE" id="PS51755"/>
    </source>
</evidence>
<protein>
    <submittedName>
        <fullName evidence="5">DNA-binding SARP family transcriptional activator</fullName>
    </submittedName>
</protein>
<dbReference type="Gene3D" id="1.10.10.10">
    <property type="entry name" value="Winged helix-like DNA-binding domain superfamily/Winged helix DNA-binding domain"/>
    <property type="match status" value="1"/>
</dbReference>
<dbReference type="InterPro" id="IPR005158">
    <property type="entry name" value="BTAD"/>
</dbReference>
<keyword evidence="2 3" id="KW-0238">DNA-binding</keyword>
<evidence type="ECO:0000256" key="3">
    <source>
        <dbReference type="PROSITE-ProRule" id="PRU01091"/>
    </source>
</evidence>
<evidence type="ECO:0000256" key="2">
    <source>
        <dbReference type="ARBA" id="ARBA00023125"/>
    </source>
</evidence>
<comment type="caution">
    <text evidence="5">The sequence shown here is derived from an EMBL/GenBank/DDBJ whole genome shotgun (WGS) entry which is preliminary data.</text>
</comment>
<reference evidence="5 6" key="1">
    <citation type="submission" date="2019-03" db="EMBL/GenBank/DDBJ databases">
        <title>Genomic Encyclopedia of Archaeal and Bacterial Type Strains, Phase II (KMG-II): from individual species to whole genera.</title>
        <authorList>
            <person name="Goeker M."/>
        </authorList>
    </citation>
    <scope>NUCLEOTIDE SEQUENCE [LARGE SCALE GENOMIC DNA]</scope>
    <source>
        <strain evidence="5 6">DSM 45499</strain>
    </source>
</reference>
<evidence type="ECO:0000256" key="1">
    <source>
        <dbReference type="ARBA" id="ARBA00005820"/>
    </source>
</evidence>
<dbReference type="EMBL" id="SOCP01000015">
    <property type="protein sequence ID" value="TDV43564.1"/>
    <property type="molecule type" value="Genomic_DNA"/>
</dbReference>
<dbReference type="InterPro" id="IPR036388">
    <property type="entry name" value="WH-like_DNA-bd_sf"/>
</dbReference>
<dbReference type="Pfam" id="PF03704">
    <property type="entry name" value="BTAD"/>
    <property type="match status" value="1"/>
</dbReference>
<dbReference type="InterPro" id="IPR011990">
    <property type="entry name" value="TPR-like_helical_dom_sf"/>
</dbReference>
<dbReference type="InterPro" id="IPR016032">
    <property type="entry name" value="Sig_transdc_resp-reg_C-effctor"/>
</dbReference>
<accession>A0A4R7V495</accession>
<dbReference type="InterPro" id="IPR051677">
    <property type="entry name" value="AfsR-DnrI-RedD_regulator"/>
</dbReference>